<dbReference type="InterPro" id="IPR010992">
    <property type="entry name" value="IHF-like_DNA-bd_dom_sf"/>
</dbReference>
<dbReference type="EMBL" id="DTHB01000019">
    <property type="protein sequence ID" value="HGB14097.1"/>
    <property type="molecule type" value="Genomic_DNA"/>
</dbReference>
<keyword evidence="2" id="KW-0226">DNA condensation</keyword>
<keyword evidence="3 5" id="KW-0238">DNA-binding</keyword>
<comment type="caution">
    <text evidence="5">The sequence shown here is derived from an EMBL/GenBank/DDBJ whole genome shotgun (WGS) entry which is preliminary data.</text>
</comment>
<evidence type="ECO:0000256" key="1">
    <source>
        <dbReference type="ARBA" id="ARBA00010529"/>
    </source>
</evidence>
<dbReference type="PANTHER" id="PTHR33175:SF3">
    <property type="entry name" value="DNA-BINDING PROTEIN HU-BETA"/>
    <property type="match status" value="1"/>
</dbReference>
<dbReference type="Pfam" id="PF00216">
    <property type="entry name" value="Bac_DNA_binding"/>
    <property type="match status" value="1"/>
</dbReference>
<dbReference type="PANTHER" id="PTHR33175">
    <property type="entry name" value="DNA-BINDING PROTEIN HU"/>
    <property type="match status" value="1"/>
</dbReference>
<dbReference type="GO" id="GO:0030261">
    <property type="term" value="P:chromosome condensation"/>
    <property type="evidence" value="ECO:0007669"/>
    <property type="project" value="UniProtKB-KW"/>
</dbReference>
<comment type="similarity">
    <text evidence="1 4">Belongs to the bacterial histone-like protein family.</text>
</comment>
<dbReference type="PRINTS" id="PR01727">
    <property type="entry name" value="DNABINDINGHU"/>
</dbReference>
<evidence type="ECO:0000313" key="5">
    <source>
        <dbReference type="EMBL" id="HGB14097.1"/>
    </source>
</evidence>
<proteinExistence type="inferred from homology"/>
<dbReference type="InterPro" id="IPR000119">
    <property type="entry name" value="Hist_DNA-bd"/>
</dbReference>
<dbReference type="GO" id="GO:0003677">
    <property type="term" value="F:DNA binding"/>
    <property type="evidence" value="ECO:0007669"/>
    <property type="project" value="UniProtKB-KW"/>
</dbReference>
<dbReference type="SUPFAM" id="SSF47729">
    <property type="entry name" value="IHF-like DNA-binding proteins"/>
    <property type="match status" value="1"/>
</dbReference>
<reference evidence="5" key="1">
    <citation type="journal article" date="2020" name="mSystems">
        <title>Genome- and Community-Level Interaction Insights into Carbon Utilization and Element Cycling Functions of Hydrothermarchaeota in Hydrothermal Sediment.</title>
        <authorList>
            <person name="Zhou Z."/>
            <person name="Liu Y."/>
            <person name="Xu W."/>
            <person name="Pan J."/>
            <person name="Luo Z.H."/>
            <person name="Li M."/>
        </authorList>
    </citation>
    <scope>NUCLEOTIDE SEQUENCE [LARGE SCALE GENOMIC DNA]</scope>
    <source>
        <strain evidence="5">SpSt-776</strain>
    </source>
</reference>
<dbReference type="GO" id="GO:0030527">
    <property type="term" value="F:structural constituent of chromatin"/>
    <property type="evidence" value="ECO:0007669"/>
    <property type="project" value="InterPro"/>
</dbReference>
<accession>A0A7C3WSC3</accession>
<dbReference type="AlphaFoldDB" id="A0A7C3WSC3"/>
<protein>
    <submittedName>
        <fullName evidence="5">HU family DNA-binding protein</fullName>
    </submittedName>
</protein>
<sequence length="90" mass="10433">MKLKDLADKMADKSRYTKKDAFELAKAFLDCLAWEIADKGEVFLPGFGTFRVIVTSPRKGWNPHTRESIGIPAKKRVRFKPALRLRERLR</sequence>
<dbReference type="SMART" id="SM00411">
    <property type="entry name" value="BHL"/>
    <property type="match status" value="1"/>
</dbReference>
<evidence type="ECO:0000256" key="2">
    <source>
        <dbReference type="ARBA" id="ARBA00023067"/>
    </source>
</evidence>
<dbReference type="GO" id="GO:0005829">
    <property type="term" value="C:cytosol"/>
    <property type="evidence" value="ECO:0007669"/>
    <property type="project" value="TreeGrafter"/>
</dbReference>
<evidence type="ECO:0000256" key="4">
    <source>
        <dbReference type="RuleBase" id="RU003939"/>
    </source>
</evidence>
<name>A0A7C3WSC3_9BACT</name>
<gene>
    <name evidence="5" type="ORF">ENV62_02500</name>
</gene>
<evidence type="ECO:0000256" key="3">
    <source>
        <dbReference type="ARBA" id="ARBA00023125"/>
    </source>
</evidence>
<organism evidence="5">
    <name type="scientific">Desulfobacca acetoxidans</name>
    <dbReference type="NCBI Taxonomy" id="60893"/>
    <lineage>
        <taxon>Bacteria</taxon>
        <taxon>Pseudomonadati</taxon>
        <taxon>Thermodesulfobacteriota</taxon>
        <taxon>Desulfobaccia</taxon>
        <taxon>Desulfobaccales</taxon>
        <taxon>Desulfobaccaceae</taxon>
        <taxon>Desulfobacca</taxon>
    </lineage>
</organism>
<dbReference type="Gene3D" id="4.10.520.10">
    <property type="entry name" value="IHF-like DNA-binding proteins"/>
    <property type="match status" value="1"/>
</dbReference>